<dbReference type="GO" id="GO:0005737">
    <property type="term" value="C:cytoplasm"/>
    <property type="evidence" value="ECO:0007669"/>
    <property type="project" value="TreeGrafter"/>
</dbReference>
<feature type="domain" description="N-acetyltransferase" evidence="4">
    <location>
        <begin position="193"/>
        <end position="282"/>
    </location>
</feature>
<dbReference type="OrthoDB" id="10039976at2759"/>
<keyword evidence="2" id="KW-0012">Acyltransferase</keyword>
<evidence type="ECO:0000313" key="5">
    <source>
        <dbReference type="EMBL" id="KAG2489406.1"/>
    </source>
</evidence>
<sequence length="282" mass="29607">MAWSLRSGRTTSGRLTSASSGPPAVCPLVLARRQAIAGTAQRLLDAPTCSDRGVVCHGFLGGLFGRSAATKTENKPSIEDNLGAEVDELLLVETRQADGSRAQIVYRNGGPVAAADLEKLCVKVGWPARPLAKVEAALRNSFMVSSLVLRVCLPDPASSSASSEAAAGSNGNGSGSSGGYNGVAGLVEAGSDAIVSETLIGLARATSDHAFNATIWDVLVDPEFQGQGLGKALVEQMVRSLLRKDISNITLFADSKVLDFYRQMGFEADPEGIKGMFWYPKF</sequence>
<dbReference type="AlphaFoldDB" id="A0A835XSR1"/>
<dbReference type="EMBL" id="JAEHOE010000073">
    <property type="protein sequence ID" value="KAG2489406.1"/>
    <property type="molecule type" value="Genomic_DNA"/>
</dbReference>
<dbReference type="CDD" id="cd04301">
    <property type="entry name" value="NAT_SF"/>
    <property type="match status" value="1"/>
</dbReference>
<evidence type="ECO:0000259" key="4">
    <source>
        <dbReference type="PROSITE" id="PS51186"/>
    </source>
</evidence>
<dbReference type="Pfam" id="PF00583">
    <property type="entry name" value="Acetyltransf_1"/>
    <property type="match status" value="1"/>
</dbReference>
<organism evidence="5 6">
    <name type="scientific">Edaphochlamys debaryana</name>
    <dbReference type="NCBI Taxonomy" id="47281"/>
    <lineage>
        <taxon>Eukaryota</taxon>
        <taxon>Viridiplantae</taxon>
        <taxon>Chlorophyta</taxon>
        <taxon>core chlorophytes</taxon>
        <taxon>Chlorophyceae</taxon>
        <taxon>CS clade</taxon>
        <taxon>Chlamydomonadales</taxon>
        <taxon>Chlamydomonadales incertae sedis</taxon>
        <taxon>Edaphochlamys</taxon>
    </lineage>
</organism>
<protein>
    <recommendedName>
        <fullName evidence="4">N-acetyltransferase domain-containing protein</fullName>
    </recommendedName>
</protein>
<keyword evidence="6" id="KW-1185">Reference proteome</keyword>
<dbReference type="InterPro" id="IPR000182">
    <property type="entry name" value="GNAT_dom"/>
</dbReference>
<proteinExistence type="predicted"/>
<dbReference type="Proteomes" id="UP000612055">
    <property type="component" value="Unassembled WGS sequence"/>
</dbReference>
<reference evidence="5" key="1">
    <citation type="journal article" date="2020" name="bioRxiv">
        <title>Comparative genomics of Chlamydomonas.</title>
        <authorList>
            <person name="Craig R.J."/>
            <person name="Hasan A.R."/>
            <person name="Ness R.W."/>
            <person name="Keightley P.D."/>
        </authorList>
    </citation>
    <scope>NUCLEOTIDE SEQUENCE</scope>
    <source>
        <strain evidence="5">CCAP 11/70</strain>
    </source>
</reference>
<dbReference type="PANTHER" id="PTHR43626:SF4">
    <property type="entry name" value="GCN5-RELATED N-ACETYLTRANSFERASE 2, CHLOROPLASTIC"/>
    <property type="match status" value="1"/>
</dbReference>
<evidence type="ECO:0000313" key="6">
    <source>
        <dbReference type="Proteomes" id="UP000612055"/>
    </source>
</evidence>
<name>A0A835XSR1_9CHLO</name>
<evidence type="ECO:0000256" key="1">
    <source>
        <dbReference type="ARBA" id="ARBA00022679"/>
    </source>
</evidence>
<dbReference type="PANTHER" id="PTHR43626">
    <property type="entry name" value="ACYL-COA N-ACYLTRANSFERASE"/>
    <property type="match status" value="1"/>
</dbReference>
<comment type="caution">
    <text evidence="5">The sequence shown here is derived from an EMBL/GenBank/DDBJ whole genome shotgun (WGS) entry which is preliminary data.</text>
</comment>
<feature type="region of interest" description="Disordered" evidence="3">
    <location>
        <begin position="1"/>
        <end position="21"/>
    </location>
</feature>
<accession>A0A835XSR1</accession>
<evidence type="ECO:0000256" key="3">
    <source>
        <dbReference type="SAM" id="MobiDB-lite"/>
    </source>
</evidence>
<dbReference type="SUPFAM" id="SSF55729">
    <property type="entry name" value="Acyl-CoA N-acyltransferases (Nat)"/>
    <property type="match status" value="1"/>
</dbReference>
<dbReference type="PROSITE" id="PS51186">
    <property type="entry name" value="GNAT"/>
    <property type="match status" value="1"/>
</dbReference>
<dbReference type="InterPro" id="IPR045039">
    <property type="entry name" value="NSI-like"/>
</dbReference>
<dbReference type="InterPro" id="IPR016181">
    <property type="entry name" value="Acyl_CoA_acyltransferase"/>
</dbReference>
<feature type="compositionally biased region" description="Polar residues" evidence="3">
    <location>
        <begin position="7"/>
        <end position="20"/>
    </location>
</feature>
<dbReference type="GO" id="GO:0008080">
    <property type="term" value="F:N-acetyltransferase activity"/>
    <property type="evidence" value="ECO:0007669"/>
    <property type="project" value="InterPro"/>
</dbReference>
<gene>
    <name evidence="5" type="ORF">HYH03_012046</name>
</gene>
<dbReference type="Gene3D" id="3.40.630.30">
    <property type="match status" value="1"/>
</dbReference>
<keyword evidence="1" id="KW-0808">Transferase</keyword>
<evidence type="ECO:0000256" key="2">
    <source>
        <dbReference type="ARBA" id="ARBA00023315"/>
    </source>
</evidence>